<evidence type="ECO:0000256" key="8">
    <source>
        <dbReference type="ARBA" id="ARBA00061012"/>
    </source>
</evidence>
<dbReference type="GO" id="GO:0044205">
    <property type="term" value="P:'de novo' UMP biosynthetic process"/>
    <property type="evidence" value="ECO:0007669"/>
    <property type="project" value="UniProtKB-UniRule"/>
</dbReference>
<organism evidence="14 17">
    <name type="scientific">Pediococcus damnosus</name>
    <dbReference type="NCBI Taxonomy" id="51663"/>
    <lineage>
        <taxon>Bacteria</taxon>
        <taxon>Bacillati</taxon>
        <taxon>Bacillota</taxon>
        <taxon>Bacilli</taxon>
        <taxon>Lactobacillales</taxon>
        <taxon>Lactobacillaceae</taxon>
        <taxon>Pediococcus</taxon>
    </lineage>
</organism>
<feature type="active site" description="For OMPdecase activity" evidence="10">
    <location>
        <position position="61"/>
    </location>
</feature>
<dbReference type="PANTHER" id="PTHR32119:SF2">
    <property type="entry name" value="OROTIDINE 5'-PHOSPHATE DECARBOXYLASE"/>
    <property type="match status" value="1"/>
</dbReference>
<dbReference type="InterPro" id="IPR014732">
    <property type="entry name" value="OMPdecase"/>
</dbReference>
<dbReference type="EC" id="4.1.1.23" evidence="9"/>
<evidence type="ECO:0000313" key="14">
    <source>
        <dbReference type="EMBL" id="AMV61885.1"/>
    </source>
</evidence>
<dbReference type="Gene3D" id="3.20.20.70">
    <property type="entry name" value="Aldolase class I"/>
    <property type="match status" value="1"/>
</dbReference>
<evidence type="ECO:0000256" key="5">
    <source>
        <dbReference type="ARBA" id="ARBA00022975"/>
    </source>
</evidence>
<dbReference type="SUPFAM" id="SSF51366">
    <property type="entry name" value="Ribulose-phoshate binding barrel"/>
    <property type="match status" value="1"/>
</dbReference>
<evidence type="ECO:0000256" key="11">
    <source>
        <dbReference type="PIRSR" id="PIRSR614732-2"/>
    </source>
</evidence>
<evidence type="ECO:0000259" key="13">
    <source>
        <dbReference type="SMART" id="SM00934"/>
    </source>
</evidence>
<keyword evidence="4 9" id="KW-0210">Decarboxylase</keyword>
<dbReference type="OrthoDB" id="9806203at2"/>
<keyword evidence="5 9" id="KW-0665">Pyrimidine biosynthesis</keyword>
<dbReference type="PANTHER" id="PTHR32119">
    <property type="entry name" value="OROTIDINE 5'-PHOSPHATE DECARBOXYLASE"/>
    <property type="match status" value="1"/>
</dbReference>
<feature type="active site" description="Proton donor" evidence="9">
    <location>
        <position position="61"/>
    </location>
</feature>
<feature type="binding site" evidence="9">
    <location>
        <begin position="59"/>
        <end position="68"/>
    </location>
    <ligand>
        <name>substrate</name>
    </ligand>
</feature>
<dbReference type="EMBL" id="CP012275">
    <property type="protein sequence ID" value="AMV61885.1"/>
    <property type="molecule type" value="Genomic_DNA"/>
</dbReference>
<comment type="subunit">
    <text evidence="3 9">Homodimer.</text>
</comment>
<dbReference type="PROSITE" id="PS00156">
    <property type="entry name" value="OMPDECASE"/>
    <property type="match status" value="1"/>
</dbReference>
<protein>
    <recommendedName>
        <fullName evidence="9">Orotidine 5'-phosphate decarboxylase</fullName>
        <ecNumber evidence="9">4.1.1.23</ecNumber>
    </recommendedName>
    <alternativeName>
        <fullName evidence="9">OMP decarboxylase</fullName>
        <shortName evidence="9">OMPDCase</shortName>
        <shortName evidence="9">OMPdecase</shortName>
    </alternativeName>
</protein>
<dbReference type="Proteomes" id="UP000076405">
    <property type="component" value="Chromosome"/>
</dbReference>
<dbReference type="Proteomes" id="UP000076244">
    <property type="component" value="Chromosome"/>
</dbReference>
<evidence type="ECO:0000256" key="1">
    <source>
        <dbReference type="ARBA" id="ARBA00002356"/>
    </source>
</evidence>
<feature type="binding site" evidence="9 11">
    <location>
        <position position="183"/>
    </location>
    <ligand>
        <name>substrate</name>
    </ligand>
</feature>
<accession>A0A0R2HIV3</accession>
<dbReference type="KEGG" id="pdm:ADU72_0292"/>
<comment type="function">
    <text evidence="1 9">Catalyzes the decarboxylation of orotidine 5'-monophosphate (OMP) to uridine 5'-monophosphate (UMP).</text>
</comment>
<dbReference type="SMART" id="SM00934">
    <property type="entry name" value="OMPdecase"/>
    <property type="match status" value="1"/>
</dbReference>
<evidence type="ECO:0000256" key="10">
    <source>
        <dbReference type="PIRSR" id="PIRSR614732-1"/>
    </source>
</evidence>
<evidence type="ECO:0000256" key="4">
    <source>
        <dbReference type="ARBA" id="ARBA00022793"/>
    </source>
</evidence>
<dbReference type="AlphaFoldDB" id="A0A0R2HIV3"/>
<dbReference type="GO" id="GO:0005829">
    <property type="term" value="C:cytosol"/>
    <property type="evidence" value="ECO:0007669"/>
    <property type="project" value="TreeGrafter"/>
</dbReference>
<comment type="similarity">
    <text evidence="8 9">Belongs to the OMP decarboxylase family. Type 1 subfamily.</text>
</comment>
<dbReference type="CDD" id="cd04725">
    <property type="entry name" value="OMP_decarboxylase_like"/>
    <property type="match status" value="1"/>
</dbReference>
<feature type="binding site" evidence="9 11">
    <location>
        <position position="213"/>
    </location>
    <ligand>
        <name>substrate</name>
    </ligand>
</feature>
<dbReference type="NCBIfam" id="TIGR01740">
    <property type="entry name" value="pyrF"/>
    <property type="match status" value="1"/>
</dbReference>
<evidence type="ECO:0000313" key="17">
    <source>
        <dbReference type="Proteomes" id="UP000076405"/>
    </source>
</evidence>
<comment type="pathway">
    <text evidence="2 9 12">Pyrimidine metabolism; UMP biosynthesis via de novo pathway; UMP from orotate: step 2/2.</text>
</comment>
<evidence type="ECO:0000313" key="16">
    <source>
        <dbReference type="Proteomes" id="UP000076244"/>
    </source>
</evidence>
<keyword evidence="6 9" id="KW-0456">Lyase</keyword>
<evidence type="ECO:0000313" key="15">
    <source>
        <dbReference type="EMBL" id="AMV66241.1"/>
    </source>
</evidence>
<dbReference type="EMBL" id="CP012288">
    <property type="protein sequence ID" value="AMV66241.1"/>
    <property type="molecule type" value="Genomic_DNA"/>
</dbReference>
<dbReference type="InterPro" id="IPR013785">
    <property type="entry name" value="Aldolase_TIM"/>
</dbReference>
<dbReference type="GO" id="GO:0006207">
    <property type="term" value="P:'de novo' pyrimidine nucleobase biosynthetic process"/>
    <property type="evidence" value="ECO:0007669"/>
    <property type="project" value="InterPro"/>
</dbReference>
<reference evidence="16 17" key="1">
    <citation type="journal article" date="2016" name="PLoS ONE">
        <title>The Identification of Novel Diagnostic Marker Genes for the Detection of Beer Spoiling Pediococcus damnosus Strains Using the BlAst Diagnostic Gene findEr.</title>
        <authorList>
            <person name="Behr J."/>
            <person name="Geissler A.J."/>
            <person name="Schmid J."/>
            <person name="Zehe A."/>
            <person name="Vogel R.F."/>
        </authorList>
    </citation>
    <scope>NUCLEOTIDE SEQUENCE [LARGE SCALE GENOMIC DNA]</scope>
    <source>
        <strain evidence="14 17">TMW 2.1533</strain>
        <strain evidence="15 16">TMW 2.1535</strain>
    </source>
</reference>
<dbReference type="InterPro" id="IPR001754">
    <property type="entry name" value="OMPdeCOase_dom"/>
</dbReference>
<dbReference type="InterPro" id="IPR047596">
    <property type="entry name" value="OMPdecase_bac"/>
</dbReference>
<sequence length="234" mass="25407">MNPIIIALDFQTGQEALAFIDQFPTSQSLFVKVGMELFYREDNQILTQLKVRGCKIFLDLKLHDIPNTVFQSAKILSQLGVDMVTIHAAGGSKMIQAAHDGLVSGAGTKKIPKLLAVTQLTSTSEKVLHEELHIGLTLQESVLSLARLAVSNGADGVICAAPEAPMIHKNIGKDFLCVTPGIRLPGQSHQDQQRVVSPKKAHIFGSDYIVVGRSITQASNKLAAFKRVQASWNE</sequence>
<feature type="binding site" evidence="9 11">
    <location>
        <position position="32"/>
    </location>
    <ligand>
        <name>substrate</name>
    </ligand>
</feature>
<feature type="binding site" evidence="9 11">
    <location>
        <position position="121"/>
    </location>
    <ligand>
        <name>substrate</name>
    </ligand>
</feature>
<evidence type="ECO:0000256" key="6">
    <source>
        <dbReference type="ARBA" id="ARBA00023239"/>
    </source>
</evidence>
<dbReference type="RefSeq" id="WP_046870943.1">
    <property type="nucleotide sequence ID" value="NZ_BAAAXI010000139.1"/>
</dbReference>
<comment type="catalytic activity">
    <reaction evidence="7 9 12">
        <text>orotidine 5'-phosphate + H(+) = UMP + CO2</text>
        <dbReference type="Rhea" id="RHEA:11596"/>
        <dbReference type="ChEBI" id="CHEBI:15378"/>
        <dbReference type="ChEBI" id="CHEBI:16526"/>
        <dbReference type="ChEBI" id="CHEBI:57538"/>
        <dbReference type="ChEBI" id="CHEBI:57865"/>
        <dbReference type="EC" id="4.1.1.23"/>
    </reaction>
</comment>
<dbReference type="InterPro" id="IPR018089">
    <property type="entry name" value="OMPdecase_AS"/>
</dbReference>
<dbReference type="HAMAP" id="MF_01200_B">
    <property type="entry name" value="OMPdecase_type1_B"/>
    <property type="match status" value="1"/>
</dbReference>
<evidence type="ECO:0000256" key="9">
    <source>
        <dbReference type="HAMAP-Rule" id="MF_01200"/>
    </source>
</evidence>
<feature type="domain" description="Orotidine 5'-phosphate decarboxylase" evidence="13">
    <location>
        <begin position="3"/>
        <end position="228"/>
    </location>
</feature>
<dbReference type="GO" id="GO:0004590">
    <property type="term" value="F:orotidine-5'-phosphate decarboxylase activity"/>
    <property type="evidence" value="ECO:0007669"/>
    <property type="project" value="UniProtKB-UniRule"/>
</dbReference>
<evidence type="ECO:0000256" key="2">
    <source>
        <dbReference type="ARBA" id="ARBA00004861"/>
    </source>
</evidence>
<dbReference type="Pfam" id="PF00215">
    <property type="entry name" value="OMPdecase"/>
    <property type="match status" value="1"/>
</dbReference>
<proteinExistence type="inferred from homology"/>
<evidence type="ECO:0000256" key="12">
    <source>
        <dbReference type="RuleBase" id="RU000512"/>
    </source>
</evidence>
<dbReference type="NCBIfam" id="NF001273">
    <property type="entry name" value="PRK00230.1"/>
    <property type="match status" value="1"/>
</dbReference>
<feature type="binding site" evidence="9 11">
    <location>
        <position position="9"/>
    </location>
    <ligand>
        <name>substrate</name>
    </ligand>
</feature>
<evidence type="ECO:0000256" key="7">
    <source>
        <dbReference type="ARBA" id="ARBA00049157"/>
    </source>
</evidence>
<gene>
    <name evidence="9" type="primary">pyrF</name>
    <name evidence="14" type="ORF">ADU70_0385</name>
    <name evidence="15" type="ORF">ADU72_0292</name>
</gene>
<feature type="binding site" evidence="9 11">
    <location>
        <position position="212"/>
    </location>
    <ligand>
        <name>substrate</name>
    </ligand>
</feature>
<keyword evidence="16" id="KW-1185">Reference proteome</keyword>
<dbReference type="InterPro" id="IPR011060">
    <property type="entry name" value="RibuloseP-bd_barrel"/>
</dbReference>
<dbReference type="FunFam" id="3.20.20.70:FF:000015">
    <property type="entry name" value="Orotidine 5'-phosphate decarboxylase"/>
    <property type="match status" value="1"/>
</dbReference>
<feature type="active site" description="For OMPdecase activity" evidence="10">
    <location>
        <position position="59"/>
    </location>
</feature>
<feature type="active site" description="For OMPdecase activity" evidence="10">
    <location>
        <position position="64"/>
    </location>
</feature>
<feature type="binding site" evidence="9 11">
    <location>
        <position position="192"/>
    </location>
    <ligand>
        <name>substrate</name>
    </ligand>
</feature>
<name>A0A0R2HIV3_9LACO</name>
<evidence type="ECO:0000256" key="3">
    <source>
        <dbReference type="ARBA" id="ARBA00011738"/>
    </source>
</evidence>